<dbReference type="InterPro" id="IPR032675">
    <property type="entry name" value="LRR_dom_sf"/>
</dbReference>
<gene>
    <name evidence="2" type="ORF">K470DRAFT_264671</name>
</gene>
<dbReference type="PANTHER" id="PTHR38926">
    <property type="entry name" value="F-BOX DOMAIN CONTAINING PROTEIN, EXPRESSED"/>
    <property type="match status" value="1"/>
</dbReference>
<proteinExistence type="predicted"/>
<dbReference type="Proteomes" id="UP000799421">
    <property type="component" value="Unassembled WGS sequence"/>
</dbReference>
<accession>A0A6A7BXV2</accession>
<sequence>MSNSAPIDGLPAEILIAVFNCLIDDRRSLRKAICVCQTWAEMGTNILWRKPPMRALEKLPPQRKQYYANKIKEVSTYSSHRATEDELLFPQLQRFTLCSVPRGHSIKQYIQPCLKELTILDKDSPADLLKVIPSQSSDLRCLRLCSGSLDAWAPDEVAEMLKQLKQLNIIEDKVGKLTGDAALLHLAQKPNLRHLILWHRVAHNTVLQVANLSTATFPALTALKIKLDIDSVPLLPRIACDLQVLILDGGDTGRGTHRPQVFQAIGSLTRLQELVFAMESVKIMPNDLNHLKRLGLLKRLEFKSVHDKSDVLSLTDEQFASLFSCLSGLTSFTLDMQHQASTEIFKELGRHCSKLATFQISGNLDLALLKDEKPAIFPNLKALRLAAQMVEGAPEGYRSYVPIVQRWLDIILRHTPVLEQLDFYNSNGDTQRLKRAFCNYHEKARMLRC</sequence>
<evidence type="ECO:0000313" key="2">
    <source>
        <dbReference type="EMBL" id="KAF2860196.1"/>
    </source>
</evidence>
<name>A0A6A7BXV2_9PEZI</name>
<dbReference type="InterPro" id="IPR036047">
    <property type="entry name" value="F-box-like_dom_sf"/>
</dbReference>
<feature type="domain" description="F-box" evidence="1">
    <location>
        <begin position="7"/>
        <end position="51"/>
    </location>
</feature>
<dbReference type="OrthoDB" id="2305901at2759"/>
<reference evidence="2" key="1">
    <citation type="journal article" date="2020" name="Stud. Mycol.">
        <title>101 Dothideomycetes genomes: a test case for predicting lifestyles and emergence of pathogens.</title>
        <authorList>
            <person name="Haridas S."/>
            <person name="Albert R."/>
            <person name="Binder M."/>
            <person name="Bloem J."/>
            <person name="Labutti K."/>
            <person name="Salamov A."/>
            <person name="Andreopoulos B."/>
            <person name="Baker S."/>
            <person name="Barry K."/>
            <person name="Bills G."/>
            <person name="Bluhm B."/>
            <person name="Cannon C."/>
            <person name="Castanera R."/>
            <person name="Culley D."/>
            <person name="Daum C."/>
            <person name="Ezra D."/>
            <person name="Gonzalez J."/>
            <person name="Henrissat B."/>
            <person name="Kuo A."/>
            <person name="Liang C."/>
            <person name="Lipzen A."/>
            <person name="Lutzoni F."/>
            <person name="Magnuson J."/>
            <person name="Mondo S."/>
            <person name="Nolan M."/>
            <person name="Ohm R."/>
            <person name="Pangilinan J."/>
            <person name="Park H.-J."/>
            <person name="Ramirez L."/>
            <person name="Alfaro M."/>
            <person name="Sun H."/>
            <person name="Tritt A."/>
            <person name="Yoshinaga Y."/>
            <person name="Zwiers L.-H."/>
            <person name="Turgeon B."/>
            <person name="Goodwin S."/>
            <person name="Spatafora J."/>
            <person name="Crous P."/>
            <person name="Grigoriev I."/>
        </authorList>
    </citation>
    <scope>NUCLEOTIDE SEQUENCE</scope>
    <source>
        <strain evidence="2">CBS 480.64</strain>
    </source>
</reference>
<evidence type="ECO:0000313" key="3">
    <source>
        <dbReference type="Proteomes" id="UP000799421"/>
    </source>
</evidence>
<dbReference type="AlphaFoldDB" id="A0A6A7BXV2"/>
<dbReference type="SUPFAM" id="SSF52047">
    <property type="entry name" value="RNI-like"/>
    <property type="match status" value="1"/>
</dbReference>
<protein>
    <recommendedName>
        <fullName evidence="1">F-box domain-containing protein</fullName>
    </recommendedName>
</protein>
<organism evidence="2 3">
    <name type="scientific">Piedraia hortae CBS 480.64</name>
    <dbReference type="NCBI Taxonomy" id="1314780"/>
    <lineage>
        <taxon>Eukaryota</taxon>
        <taxon>Fungi</taxon>
        <taxon>Dikarya</taxon>
        <taxon>Ascomycota</taxon>
        <taxon>Pezizomycotina</taxon>
        <taxon>Dothideomycetes</taxon>
        <taxon>Dothideomycetidae</taxon>
        <taxon>Capnodiales</taxon>
        <taxon>Piedraiaceae</taxon>
        <taxon>Piedraia</taxon>
    </lineage>
</organism>
<dbReference type="SUPFAM" id="SSF81383">
    <property type="entry name" value="F-box domain"/>
    <property type="match status" value="1"/>
</dbReference>
<dbReference type="InterPro" id="IPR001810">
    <property type="entry name" value="F-box_dom"/>
</dbReference>
<keyword evidence="3" id="KW-1185">Reference proteome</keyword>
<dbReference type="Gene3D" id="3.80.10.10">
    <property type="entry name" value="Ribonuclease Inhibitor"/>
    <property type="match status" value="1"/>
</dbReference>
<evidence type="ECO:0000259" key="1">
    <source>
        <dbReference type="Pfam" id="PF12937"/>
    </source>
</evidence>
<dbReference type="EMBL" id="MU005984">
    <property type="protein sequence ID" value="KAF2860196.1"/>
    <property type="molecule type" value="Genomic_DNA"/>
</dbReference>
<dbReference type="PANTHER" id="PTHR38926:SF5">
    <property type="entry name" value="F-BOX AND LEUCINE-RICH REPEAT PROTEIN 6"/>
    <property type="match status" value="1"/>
</dbReference>
<dbReference type="Pfam" id="PF12937">
    <property type="entry name" value="F-box-like"/>
    <property type="match status" value="1"/>
</dbReference>